<keyword evidence="3" id="KW-1185">Reference proteome</keyword>
<feature type="compositionally biased region" description="Low complexity" evidence="1">
    <location>
        <begin position="36"/>
        <end position="48"/>
    </location>
</feature>
<dbReference type="EMBL" id="CP031320">
    <property type="protein sequence ID" value="AXK37351.1"/>
    <property type="molecule type" value="Genomic_DNA"/>
</dbReference>
<name>A0A345Y0D5_9ACTN</name>
<dbReference type="KEGG" id="sarm:DVA86_15225"/>
<gene>
    <name evidence="2" type="ORF">DVA86_15225</name>
</gene>
<evidence type="ECO:0000313" key="3">
    <source>
        <dbReference type="Proteomes" id="UP000254425"/>
    </source>
</evidence>
<protein>
    <submittedName>
        <fullName evidence="2">Uncharacterized protein</fullName>
    </submittedName>
</protein>
<dbReference type="Proteomes" id="UP000254425">
    <property type="component" value="Chromosome"/>
</dbReference>
<feature type="region of interest" description="Disordered" evidence="1">
    <location>
        <begin position="1"/>
        <end position="89"/>
    </location>
</feature>
<evidence type="ECO:0000313" key="2">
    <source>
        <dbReference type="EMBL" id="AXK37351.1"/>
    </source>
</evidence>
<accession>A0A345Y0D5</accession>
<organism evidence="2 3">
    <name type="scientific">Streptomyces armeniacus</name>
    <dbReference type="NCBI Taxonomy" id="83291"/>
    <lineage>
        <taxon>Bacteria</taxon>
        <taxon>Bacillati</taxon>
        <taxon>Actinomycetota</taxon>
        <taxon>Actinomycetes</taxon>
        <taxon>Kitasatosporales</taxon>
        <taxon>Streptomycetaceae</taxon>
        <taxon>Streptomyces</taxon>
    </lineage>
</organism>
<sequence length="201" mass="20514">MLAAAPGTARRPESAEGAEGAFAPATGDEPPRPGPAEHASAAARAWDALLEIRRVTGTGTGPGTDTRGAGGPAPAAPGPAAPDPRAVPAGWERARPVHAVALALEAAGVPPSAVDTSGRRVRTGYRVAAAEGDEDAGPGAVRVEWRHAAGTDPAGGDAYGDGPAERLAACARVLADRGWEAERYLDSRRRRYLLVTPRRLA</sequence>
<reference evidence="2 3" key="1">
    <citation type="submission" date="2018-07" db="EMBL/GenBank/DDBJ databases">
        <title>Draft genome of the type strain Streptomyces armeniacus ATCC 15676.</title>
        <authorList>
            <person name="Labana P."/>
            <person name="Gosse J.T."/>
            <person name="Boddy C.N."/>
        </authorList>
    </citation>
    <scope>NUCLEOTIDE SEQUENCE [LARGE SCALE GENOMIC DNA]</scope>
    <source>
        <strain evidence="2 3">ATCC 15676</strain>
    </source>
</reference>
<evidence type="ECO:0000256" key="1">
    <source>
        <dbReference type="SAM" id="MobiDB-lite"/>
    </source>
</evidence>
<dbReference type="AlphaFoldDB" id="A0A345Y0D5"/>
<proteinExistence type="predicted"/>